<proteinExistence type="predicted"/>
<organism evidence="1 2">
    <name type="scientific">Undibacterium curvum</name>
    <dbReference type="NCBI Taxonomy" id="2762294"/>
    <lineage>
        <taxon>Bacteria</taxon>
        <taxon>Pseudomonadati</taxon>
        <taxon>Pseudomonadota</taxon>
        <taxon>Betaproteobacteria</taxon>
        <taxon>Burkholderiales</taxon>
        <taxon>Oxalobacteraceae</taxon>
        <taxon>Undibacterium</taxon>
    </lineage>
</organism>
<sequence>MPSASQLAELRSLSQCLLQENGDSADRILEIDRFRQILDELSELDLLPGGVNAMHEGRQELAHGIAISPIQAAFCAREPLRSIAFMRASLAALQACPSPVSGPKRILYAGCGPYALLVLPILLTHSADQVQVDLLDVSASSLEYAMQLLTGLGLSDHVGLHLCVDATRYTIPSERQPDLIISETMNVALSKEPQFAIMRHLCQQAPAALTVPQAVHIDLGLGHSRELRELGRVFSLDHATLLSTNPEAMRVAGNSLSLAEVSTKDQAYYLLTRIQVFGPHWLRDHESSLNLPQRLRPAPGVGEFRFHYALGALPHIAFTAVAEQDAVTAEVQPG</sequence>
<dbReference type="Proteomes" id="UP000654304">
    <property type="component" value="Unassembled WGS sequence"/>
</dbReference>
<gene>
    <name evidence="1" type="ORF">H8K43_00475</name>
</gene>
<dbReference type="RefSeq" id="WP_186902041.1">
    <property type="nucleotide sequence ID" value="NZ_JACOGD010000001.1"/>
</dbReference>
<protein>
    <submittedName>
        <fullName evidence="1">Uncharacterized protein</fullName>
    </submittedName>
</protein>
<evidence type="ECO:0000313" key="2">
    <source>
        <dbReference type="Proteomes" id="UP000654304"/>
    </source>
</evidence>
<evidence type="ECO:0000313" key="1">
    <source>
        <dbReference type="EMBL" id="MBC3930131.1"/>
    </source>
</evidence>
<dbReference type="SUPFAM" id="SSF53335">
    <property type="entry name" value="S-adenosyl-L-methionine-dependent methyltransferases"/>
    <property type="match status" value="1"/>
</dbReference>
<accession>A0ABR6ZZN9</accession>
<dbReference type="EMBL" id="JACOGD010000001">
    <property type="protein sequence ID" value="MBC3930131.1"/>
    <property type="molecule type" value="Genomic_DNA"/>
</dbReference>
<dbReference type="InterPro" id="IPR029063">
    <property type="entry name" value="SAM-dependent_MTases_sf"/>
</dbReference>
<keyword evidence="2" id="KW-1185">Reference proteome</keyword>
<dbReference type="Gene3D" id="3.40.50.150">
    <property type="entry name" value="Vaccinia Virus protein VP39"/>
    <property type="match status" value="1"/>
</dbReference>
<comment type="caution">
    <text evidence="1">The sequence shown here is derived from an EMBL/GenBank/DDBJ whole genome shotgun (WGS) entry which is preliminary data.</text>
</comment>
<name>A0ABR6ZZN9_9BURK</name>
<reference evidence="1 2" key="1">
    <citation type="submission" date="2020-08" db="EMBL/GenBank/DDBJ databases">
        <title>Novel species isolated from subtropical streams in China.</title>
        <authorList>
            <person name="Lu H."/>
        </authorList>
    </citation>
    <scope>NUCLEOTIDE SEQUENCE [LARGE SCALE GENOMIC DNA]</scope>
    <source>
        <strain evidence="1 2">CY22W</strain>
    </source>
</reference>